<keyword evidence="11" id="KW-0472">Membrane</keyword>
<dbReference type="GO" id="GO:0019752">
    <property type="term" value="P:carboxylic acid metabolic process"/>
    <property type="evidence" value="ECO:0007669"/>
    <property type="project" value="InterPro"/>
</dbReference>
<keyword evidence="7 14" id="KW-0663">Pyridoxal phosphate</keyword>
<dbReference type="GO" id="GO:0004058">
    <property type="term" value="F:aromatic-L-amino-acid decarboxylase activity"/>
    <property type="evidence" value="ECO:0007669"/>
    <property type="project" value="UniProtKB-ARBA"/>
</dbReference>
<sequence>MTLPHSGLPRDEVFARLDVLRRDDLDSRGGRTWAYVYDSGRAEVDEVAGQAYLAFLHENGLDPTVFPSVLAMENDVVGIAVTHLGGDEHAVGSFTSGGTESCMLAVKAARDRLRERSGPGRARVVLPDTAHAAFSKAAHYFDLEEVRVGVDPTTFAADAAALTAAIDERTALVVVSAPQYAHGVMDPVEAVAAVTAERDVWLHVDACIGGWLLPYAARLGVEVPPFDFRVPGVTSISMDLHKYAYCPKGASVVLYRDADLRRHQFYACADWSGYTVINPTMQSTKSAGPLAAAWATLHHVGDDGYLDVARRTQAATRRLIDGIAAIDGLEVLGDPRLSLVAAHAPAYDVFEVVDEMKRRGWYVQPQLAHGASPANVHFSVTATSEQVVDAMLEDLAAACEHARGIEVSDERRTFLAALRGLDPDAFTPEMYAGLLAAAGLGRAASGPNAGDGAALPPDMATINAMLDALPAALRERLLIAFLGELFRPAPGGRADAVSPGAG</sequence>
<comment type="pathway">
    <text evidence="3">Lipid metabolism; sphingolipid metabolism.</text>
</comment>
<accession>A0A8J3ACL4</accession>
<evidence type="ECO:0000256" key="1">
    <source>
        <dbReference type="ARBA" id="ARBA00001933"/>
    </source>
</evidence>
<dbReference type="PANTHER" id="PTHR42735">
    <property type="match status" value="1"/>
</dbReference>
<reference evidence="16" key="1">
    <citation type="journal article" date="2014" name="Int. J. Syst. Evol. Microbiol.">
        <title>Complete genome sequence of Corynebacterium casei LMG S-19264T (=DSM 44701T), isolated from a smear-ripened cheese.</title>
        <authorList>
            <consortium name="US DOE Joint Genome Institute (JGI-PGF)"/>
            <person name="Walter F."/>
            <person name="Albersmeier A."/>
            <person name="Kalinowski J."/>
            <person name="Ruckert C."/>
        </authorList>
    </citation>
    <scope>NUCLEOTIDE SEQUENCE</scope>
    <source>
        <strain evidence="16">CGMCC 1.14988</strain>
    </source>
</reference>
<dbReference type="EMBL" id="BMHA01000002">
    <property type="protein sequence ID" value="GGI03797.1"/>
    <property type="molecule type" value="Genomic_DNA"/>
</dbReference>
<evidence type="ECO:0000256" key="9">
    <source>
        <dbReference type="ARBA" id="ARBA00022989"/>
    </source>
</evidence>
<gene>
    <name evidence="16" type="ORF">GCM10011354_05840</name>
</gene>
<evidence type="ECO:0000256" key="14">
    <source>
        <dbReference type="PIRSR" id="PIRSR602129-50"/>
    </source>
</evidence>
<evidence type="ECO:0000256" key="12">
    <source>
        <dbReference type="ARBA" id="ARBA00023239"/>
    </source>
</evidence>
<evidence type="ECO:0000256" key="7">
    <source>
        <dbReference type="ARBA" id="ARBA00022898"/>
    </source>
</evidence>
<dbReference type="RefSeq" id="WP_205745330.1">
    <property type="nucleotide sequence ID" value="NZ_BMHA01000002.1"/>
</dbReference>
<protein>
    <submittedName>
        <fullName evidence="16">Aspartate aminotransferase family protein</fullName>
    </submittedName>
</protein>
<evidence type="ECO:0000256" key="2">
    <source>
        <dbReference type="ARBA" id="ARBA00004389"/>
    </source>
</evidence>
<dbReference type="InterPro" id="IPR015422">
    <property type="entry name" value="PyrdxlP-dep_Trfase_small"/>
</dbReference>
<dbReference type="GO" id="GO:0016020">
    <property type="term" value="C:membrane"/>
    <property type="evidence" value="ECO:0007669"/>
    <property type="project" value="GOC"/>
</dbReference>
<evidence type="ECO:0000256" key="13">
    <source>
        <dbReference type="ARBA" id="ARBA00038302"/>
    </source>
</evidence>
<dbReference type="GO" id="GO:0008483">
    <property type="term" value="F:transaminase activity"/>
    <property type="evidence" value="ECO:0007669"/>
    <property type="project" value="UniProtKB-KW"/>
</dbReference>
<dbReference type="Gene3D" id="6.10.140.2150">
    <property type="match status" value="1"/>
</dbReference>
<evidence type="ECO:0000256" key="3">
    <source>
        <dbReference type="ARBA" id="ARBA00004760"/>
    </source>
</evidence>
<dbReference type="FunFam" id="3.40.640.10:FF:000020">
    <property type="entry name" value="sphingosine-1-phosphate lyase 1"/>
    <property type="match status" value="1"/>
</dbReference>
<evidence type="ECO:0000313" key="17">
    <source>
        <dbReference type="Proteomes" id="UP000650511"/>
    </source>
</evidence>
<dbReference type="GO" id="GO:0006665">
    <property type="term" value="P:sphingolipid metabolic process"/>
    <property type="evidence" value="ECO:0007669"/>
    <property type="project" value="UniProtKB-KW"/>
</dbReference>
<dbReference type="InterPro" id="IPR015424">
    <property type="entry name" value="PyrdxlP-dep_Trfase"/>
</dbReference>
<keyword evidence="16" id="KW-0032">Aminotransferase</keyword>
<dbReference type="InterPro" id="IPR015421">
    <property type="entry name" value="PyrdxlP-dep_Trfase_major"/>
</dbReference>
<evidence type="ECO:0000256" key="10">
    <source>
        <dbReference type="ARBA" id="ARBA00023098"/>
    </source>
</evidence>
<keyword evidence="6" id="KW-0256">Endoplasmic reticulum</keyword>
<proteinExistence type="inferred from homology"/>
<dbReference type="Gene3D" id="3.40.640.10">
    <property type="entry name" value="Type I PLP-dependent aspartate aminotransferase-like (Major domain)"/>
    <property type="match status" value="1"/>
</dbReference>
<evidence type="ECO:0000256" key="4">
    <source>
        <dbReference type="ARBA" id="ARBA00004991"/>
    </source>
</evidence>
<keyword evidence="12 15" id="KW-0456">Lyase</keyword>
<keyword evidence="5" id="KW-0812">Transmembrane</keyword>
<comment type="similarity">
    <text evidence="13">Belongs to the group II decarboxylase family. Sphingosine-1-phosphate lyase subfamily.</text>
</comment>
<dbReference type="PANTHER" id="PTHR42735:SF6">
    <property type="entry name" value="SPHINGOSINE-1-PHOSPHATE LYASE 1"/>
    <property type="match status" value="1"/>
</dbReference>
<dbReference type="InterPro" id="IPR050477">
    <property type="entry name" value="GrpII_AminoAcid_Decarb"/>
</dbReference>
<feature type="modified residue" description="N6-(pyridoxal phosphate)lysine" evidence="14">
    <location>
        <position position="242"/>
    </location>
</feature>
<dbReference type="Gene3D" id="3.90.1150.10">
    <property type="entry name" value="Aspartate Aminotransferase, domain 1"/>
    <property type="match status" value="1"/>
</dbReference>
<dbReference type="SUPFAM" id="SSF53383">
    <property type="entry name" value="PLP-dependent transferases"/>
    <property type="match status" value="1"/>
</dbReference>
<keyword evidence="8" id="KW-0746">Sphingolipid metabolism</keyword>
<reference evidence="16" key="2">
    <citation type="submission" date="2020-09" db="EMBL/GenBank/DDBJ databases">
        <authorList>
            <person name="Sun Q."/>
            <person name="Zhou Y."/>
        </authorList>
    </citation>
    <scope>NUCLEOTIDE SEQUENCE</scope>
    <source>
        <strain evidence="16">CGMCC 1.14988</strain>
    </source>
</reference>
<comment type="cofactor">
    <cofactor evidence="1 14 15">
        <name>pyridoxal 5'-phosphate</name>
        <dbReference type="ChEBI" id="CHEBI:597326"/>
    </cofactor>
</comment>
<evidence type="ECO:0000256" key="11">
    <source>
        <dbReference type="ARBA" id="ARBA00023136"/>
    </source>
</evidence>
<dbReference type="Proteomes" id="UP000650511">
    <property type="component" value="Unassembled WGS sequence"/>
</dbReference>
<keyword evidence="9" id="KW-1133">Transmembrane helix</keyword>
<name>A0A8J3ACL4_9ACTN</name>
<evidence type="ECO:0000256" key="8">
    <source>
        <dbReference type="ARBA" id="ARBA00022919"/>
    </source>
</evidence>
<dbReference type="InterPro" id="IPR002129">
    <property type="entry name" value="PyrdxlP-dep_de-COase"/>
</dbReference>
<keyword evidence="17" id="KW-1185">Reference proteome</keyword>
<keyword evidence="10" id="KW-0443">Lipid metabolism</keyword>
<keyword evidence="16" id="KW-0808">Transferase</keyword>
<dbReference type="AlphaFoldDB" id="A0A8J3ACL4"/>
<evidence type="ECO:0000256" key="5">
    <source>
        <dbReference type="ARBA" id="ARBA00022692"/>
    </source>
</evidence>
<comment type="subcellular location">
    <subcellularLocation>
        <location evidence="2">Endoplasmic reticulum membrane</location>
        <topology evidence="2">Single-pass membrane protein</topology>
    </subcellularLocation>
</comment>
<comment type="pathway">
    <text evidence="4">Sphingolipid metabolism.</text>
</comment>
<comment type="caution">
    <text evidence="16">The sequence shown here is derived from an EMBL/GenBank/DDBJ whole genome shotgun (WGS) entry which is preliminary data.</text>
</comment>
<evidence type="ECO:0000313" key="16">
    <source>
        <dbReference type="EMBL" id="GGI03797.1"/>
    </source>
</evidence>
<dbReference type="Pfam" id="PF00282">
    <property type="entry name" value="Pyridoxal_deC"/>
    <property type="match status" value="1"/>
</dbReference>
<dbReference type="GO" id="GO:0030170">
    <property type="term" value="F:pyridoxal phosphate binding"/>
    <property type="evidence" value="ECO:0007669"/>
    <property type="project" value="InterPro"/>
</dbReference>
<evidence type="ECO:0000256" key="15">
    <source>
        <dbReference type="RuleBase" id="RU000382"/>
    </source>
</evidence>
<organism evidence="16 17">
    <name type="scientific">Egicoccus halophilus</name>
    <dbReference type="NCBI Taxonomy" id="1670830"/>
    <lineage>
        <taxon>Bacteria</taxon>
        <taxon>Bacillati</taxon>
        <taxon>Actinomycetota</taxon>
        <taxon>Nitriliruptoria</taxon>
        <taxon>Egicoccales</taxon>
        <taxon>Egicoccaceae</taxon>
        <taxon>Egicoccus</taxon>
    </lineage>
</organism>
<evidence type="ECO:0000256" key="6">
    <source>
        <dbReference type="ARBA" id="ARBA00022824"/>
    </source>
</evidence>